<dbReference type="Proteomes" id="UP000271624">
    <property type="component" value="Unassembled WGS sequence"/>
</dbReference>
<reference evidence="3" key="2">
    <citation type="journal article" date="2019" name="Genome Biol. Evol.">
        <title>Day and night: Metabolic profiles and evolutionary relationships of six axenic non-marine cyanobacteria.</title>
        <authorList>
            <person name="Will S.E."/>
            <person name="Henke P."/>
            <person name="Boedeker C."/>
            <person name="Huang S."/>
            <person name="Brinkmann H."/>
            <person name="Rohde M."/>
            <person name="Jarek M."/>
            <person name="Friedl T."/>
            <person name="Seufert S."/>
            <person name="Schumacher M."/>
            <person name="Overmann J."/>
            <person name="Neumann-Schaal M."/>
            <person name="Petersen J."/>
        </authorList>
    </citation>
    <scope>NUCLEOTIDE SEQUENCE [LARGE SCALE GENOMIC DNA]</scope>
    <source>
        <strain evidence="3">PCC 7102</strain>
    </source>
</reference>
<evidence type="ECO:0000313" key="3">
    <source>
        <dbReference type="EMBL" id="RUT06581.1"/>
    </source>
</evidence>
<evidence type="ECO:0000259" key="2">
    <source>
        <dbReference type="PROSITE" id="PS50110"/>
    </source>
</evidence>
<comment type="caution">
    <text evidence="3">The sequence shown here is derived from an EMBL/GenBank/DDBJ whole genome shotgun (WGS) entry which is preliminary data.</text>
</comment>
<evidence type="ECO:0000256" key="1">
    <source>
        <dbReference type="PROSITE-ProRule" id="PRU00169"/>
    </source>
</evidence>
<protein>
    <recommendedName>
        <fullName evidence="2">Response regulatory domain-containing protein</fullName>
    </recommendedName>
</protein>
<proteinExistence type="predicted"/>
<dbReference type="GO" id="GO:0000160">
    <property type="term" value="P:phosphorelay signal transduction system"/>
    <property type="evidence" value="ECO:0007669"/>
    <property type="project" value="InterPro"/>
</dbReference>
<dbReference type="AlphaFoldDB" id="A0A3S1CG02"/>
<feature type="domain" description="Response regulatory" evidence="2">
    <location>
        <begin position="17"/>
        <end position="134"/>
    </location>
</feature>
<gene>
    <name evidence="3" type="ORF">DSM106972_028380</name>
</gene>
<accession>A0A3S1CG02</accession>
<dbReference type="RefSeq" id="WP_127081379.1">
    <property type="nucleotide sequence ID" value="NZ_RSCL01000006.1"/>
</dbReference>
<keyword evidence="4" id="KW-1185">Reference proteome</keyword>
<organism evidence="3 4">
    <name type="scientific">Dulcicalothrix desertica PCC 7102</name>
    <dbReference type="NCBI Taxonomy" id="232991"/>
    <lineage>
        <taxon>Bacteria</taxon>
        <taxon>Bacillati</taxon>
        <taxon>Cyanobacteriota</taxon>
        <taxon>Cyanophyceae</taxon>
        <taxon>Nostocales</taxon>
        <taxon>Calotrichaceae</taxon>
        <taxon>Dulcicalothrix</taxon>
    </lineage>
</organism>
<name>A0A3S1CG02_9CYAN</name>
<comment type="caution">
    <text evidence="1">Lacks conserved residue(s) required for the propagation of feature annotation.</text>
</comment>
<dbReference type="Gene3D" id="3.40.50.2300">
    <property type="match status" value="1"/>
</dbReference>
<dbReference type="SUPFAM" id="SSF52172">
    <property type="entry name" value="CheY-like"/>
    <property type="match status" value="1"/>
</dbReference>
<dbReference type="InterPro" id="IPR011006">
    <property type="entry name" value="CheY-like_superfamily"/>
</dbReference>
<sequence>MYVEKQVIEKTSLRGLSVLVIESKRDERDLLTYILESHGAAVISSASVYDATMGELVYYPPDVVFASVKALQQYDIAEKINVCASKAGKEILIIGVVESKRNIYPLMAEDLNCHACICKPLDMTEVVDLLITLAGRFEHNYYLV</sequence>
<dbReference type="InterPro" id="IPR001789">
    <property type="entry name" value="Sig_transdc_resp-reg_receiver"/>
</dbReference>
<dbReference type="EMBL" id="RSCL01000006">
    <property type="protein sequence ID" value="RUT06581.1"/>
    <property type="molecule type" value="Genomic_DNA"/>
</dbReference>
<dbReference type="PROSITE" id="PS50110">
    <property type="entry name" value="RESPONSE_REGULATORY"/>
    <property type="match status" value="1"/>
</dbReference>
<evidence type="ECO:0000313" key="4">
    <source>
        <dbReference type="Proteomes" id="UP000271624"/>
    </source>
</evidence>
<reference evidence="3" key="1">
    <citation type="submission" date="2018-12" db="EMBL/GenBank/DDBJ databases">
        <authorList>
            <person name="Will S."/>
            <person name="Neumann-Schaal M."/>
            <person name="Henke P."/>
        </authorList>
    </citation>
    <scope>NUCLEOTIDE SEQUENCE</scope>
    <source>
        <strain evidence="3">PCC 7102</strain>
    </source>
</reference>
<dbReference type="OrthoDB" id="513481at2"/>